<reference evidence="16" key="1">
    <citation type="submission" date="2020-10" db="EMBL/GenBank/DDBJ databases">
        <authorList>
            <person name="Kadnikov V."/>
            <person name="Beletsky A.V."/>
            <person name="Mardanov A.V."/>
            <person name="Karnachuk O.V."/>
            <person name="Ravin N.V."/>
        </authorList>
    </citation>
    <scope>NUCLEOTIDE SEQUENCE</scope>
    <source>
        <strain evidence="16">Bu02</strain>
    </source>
</reference>
<dbReference type="GO" id="GO:0005737">
    <property type="term" value="C:cytoplasm"/>
    <property type="evidence" value="ECO:0007669"/>
    <property type="project" value="UniProtKB-SubCell"/>
</dbReference>
<evidence type="ECO:0000256" key="2">
    <source>
        <dbReference type="ARBA" id="ARBA00022490"/>
    </source>
</evidence>
<dbReference type="Pfam" id="PF03461">
    <property type="entry name" value="TRCF"/>
    <property type="match status" value="1"/>
</dbReference>
<dbReference type="InterPro" id="IPR048635">
    <property type="entry name" value="MFD_D3"/>
</dbReference>
<comment type="function">
    <text evidence="13">Couples transcription and DNA repair by recognizing RNA polymerase (RNAP) stalled at DNA lesions. Mediates ATP-dependent release of RNAP and its truncated transcript from the DNA, and recruitment of nucleotide excision repair machinery to the damaged site.</text>
</comment>
<dbReference type="SUPFAM" id="SSF143517">
    <property type="entry name" value="TRCF domain-like"/>
    <property type="match status" value="1"/>
</dbReference>
<comment type="similarity">
    <text evidence="11 13">In the C-terminal section; belongs to the helicase family. RecG subfamily.</text>
</comment>
<evidence type="ECO:0000256" key="5">
    <source>
        <dbReference type="ARBA" id="ARBA00022801"/>
    </source>
</evidence>
<dbReference type="HAMAP" id="MF_00969">
    <property type="entry name" value="TRCF"/>
    <property type="match status" value="1"/>
</dbReference>
<evidence type="ECO:0000259" key="14">
    <source>
        <dbReference type="PROSITE" id="PS51192"/>
    </source>
</evidence>
<dbReference type="Gene3D" id="3.40.50.11140">
    <property type="match status" value="1"/>
</dbReference>
<dbReference type="SUPFAM" id="SSF52540">
    <property type="entry name" value="P-loop containing nucleoside triphosphate hydrolases"/>
    <property type="match status" value="4"/>
</dbReference>
<dbReference type="SMART" id="SM00982">
    <property type="entry name" value="TRCF"/>
    <property type="match status" value="1"/>
</dbReference>
<dbReference type="Gene3D" id="2.40.10.170">
    <property type="match status" value="1"/>
</dbReference>
<dbReference type="Gene3D" id="3.40.50.300">
    <property type="entry name" value="P-loop containing nucleotide triphosphate hydrolases"/>
    <property type="match status" value="2"/>
</dbReference>
<dbReference type="GO" id="GO:0000716">
    <property type="term" value="P:transcription-coupled nucleotide-excision repair, DNA damage recognition"/>
    <property type="evidence" value="ECO:0007669"/>
    <property type="project" value="UniProtKB-UniRule"/>
</dbReference>
<dbReference type="InterPro" id="IPR001650">
    <property type="entry name" value="Helicase_C-like"/>
</dbReference>
<name>A0AAT9LB04_9FIRM</name>
<dbReference type="NCBIfam" id="TIGR00580">
    <property type="entry name" value="mfd"/>
    <property type="match status" value="1"/>
</dbReference>
<keyword evidence="8 13" id="KW-0238">DNA-binding</keyword>
<dbReference type="InterPro" id="IPR037235">
    <property type="entry name" value="TRCF-like_C_D7"/>
</dbReference>
<accession>A0AAT9LB04</accession>
<dbReference type="PROSITE" id="PS51194">
    <property type="entry name" value="HELICASE_CTER"/>
    <property type="match status" value="1"/>
</dbReference>
<dbReference type="GO" id="GO:0003678">
    <property type="term" value="F:DNA helicase activity"/>
    <property type="evidence" value="ECO:0007669"/>
    <property type="project" value="TreeGrafter"/>
</dbReference>
<organism evidence="16">
    <name type="scientific">Candidatus Fermentithermobacillus carboniphilus</name>
    <dbReference type="NCBI Taxonomy" id="3085328"/>
    <lineage>
        <taxon>Bacteria</taxon>
        <taxon>Bacillati</taxon>
        <taxon>Bacillota</taxon>
        <taxon>Candidatus Fermentithermobacillia</taxon>
        <taxon>Candidatus Fermentithermobacillales</taxon>
        <taxon>Candidatus Fermentithermobacillaceae</taxon>
        <taxon>Candidatus Fermentithermobacillus</taxon>
    </lineage>
</organism>
<keyword evidence="7 13" id="KW-0067">ATP-binding</keyword>
<dbReference type="InterPro" id="IPR005118">
    <property type="entry name" value="TRCF_C"/>
</dbReference>
<protein>
    <recommendedName>
        <fullName evidence="12 13">Transcription-repair-coupling factor</fullName>
        <shortName evidence="13">TRCF</shortName>
        <ecNumber evidence="13">3.6.4.-</ecNumber>
    </recommendedName>
</protein>
<dbReference type="InterPro" id="IPR041471">
    <property type="entry name" value="UvrB_inter"/>
</dbReference>
<keyword evidence="9 13" id="KW-0234">DNA repair</keyword>
<dbReference type="GO" id="GO:0005524">
    <property type="term" value="F:ATP binding"/>
    <property type="evidence" value="ECO:0007669"/>
    <property type="project" value="UniProtKB-UniRule"/>
</dbReference>
<dbReference type="PANTHER" id="PTHR47964:SF1">
    <property type="entry name" value="ATP-DEPENDENT DNA HELICASE HOMOLOG RECG, CHLOROPLASTIC"/>
    <property type="match status" value="1"/>
</dbReference>
<dbReference type="InterPro" id="IPR014001">
    <property type="entry name" value="Helicase_ATP-bd"/>
</dbReference>
<dbReference type="SMART" id="SM00490">
    <property type="entry name" value="HELICc"/>
    <property type="match status" value="1"/>
</dbReference>
<evidence type="ECO:0000256" key="11">
    <source>
        <dbReference type="ARBA" id="ARBA00061399"/>
    </source>
</evidence>
<dbReference type="Pfam" id="PF00270">
    <property type="entry name" value="DEAD"/>
    <property type="match status" value="1"/>
</dbReference>
<dbReference type="InterPro" id="IPR036101">
    <property type="entry name" value="CarD-like/TRCF_RID_sf"/>
</dbReference>
<keyword evidence="4 13" id="KW-0227">DNA damage</keyword>
<evidence type="ECO:0000256" key="13">
    <source>
        <dbReference type="HAMAP-Rule" id="MF_00969"/>
    </source>
</evidence>
<evidence type="ECO:0000313" key="16">
    <source>
        <dbReference type="EMBL" id="QUL97802.1"/>
    </source>
</evidence>
<dbReference type="GO" id="GO:0016787">
    <property type="term" value="F:hydrolase activity"/>
    <property type="evidence" value="ECO:0007669"/>
    <property type="project" value="UniProtKB-KW"/>
</dbReference>
<evidence type="ECO:0000256" key="9">
    <source>
        <dbReference type="ARBA" id="ARBA00023204"/>
    </source>
</evidence>
<dbReference type="InterPro" id="IPR027417">
    <property type="entry name" value="P-loop_NTPase"/>
</dbReference>
<keyword evidence="6" id="KW-0347">Helicase</keyword>
<dbReference type="Gene3D" id="3.90.1150.50">
    <property type="entry name" value="Transcription-repair-coupling factor, D7 domain"/>
    <property type="match status" value="1"/>
</dbReference>
<dbReference type="EMBL" id="CP062796">
    <property type="protein sequence ID" value="QUL97802.1"/>
    <property type="molecule type" value="Genomic_DNA"/>
</dbReference>
<evidence type="ECO:0000256" key="3">
    <source>
        <dbReference type="ARBA" id="ARBA00022741"/>
    </source>
</evidence>
<dbReference type="FunFam" id="3.40.50.300:FF:000546">
    <property type="entry name" value="Transcription-repair-coupling factor"/>
    <property type="match status" value="1"/>
</dbReference>
<dbReference type="InterPro" id="IPR004576">
    <property type="entry name" value="Mfd"/>
</dbReference>
<dbReference type="KEGG" id="fcz:IMF26_06755"/>
<keyword evidence="3 13" id="KW-0547">Nucleotide-binding</keyword>
<reference evidence="16" key="2">
    <citation type="journal article" date="2023" name="Biology">
        <title>Prokaryotic Life Associated with Coal-Fire Gas Vents Revealed by Metagenomics.</title>
        <authorList>
            <person name="Kadnikov V.V."/>
            <person name="Mardanov A.V."/>
            <person name="Beletsky A.V."/>
            <person name="Karnachuk O.V."/>
            <person name="Ravin N.V."/>
        </authorList>
    </citation>
    <scope>NUCLEOTIDE SEQUENCE</scope>
    <source>
        <strain evidence="16">Bu02</strain>
    </source>
</reference>
<dbReference type="SMART" id="SM01058">
    <property type="entry name" value="CarD_TRCF"/>
    <property type="match status" value="1"/>
</dbReference>
<dbReference type="GO" id="GO:0003684">
    <property type="term" value="F:damaged DNA binding"/>
    <property type="evidence" value="ECO:0007669"/>
    <property type="project" value="InterPro"/>
</dbReference>
<comment type="similarity">
    <text evidence="10 13">In the N-terminal section; belongs to the UvrB family.</text>
</comment>
<dbReference type="InterPro" id="IPR003711">
    <property type="entry name" value="CarD-like/TRCF_RID"/>
</dbReference>
<evidence type="ECO:0000256" key="1">
    <source>
        <dbReference type="ARBA" id="ARBA00004496"/>
    </source>
</evidence>
<dbReference type="GO" id="GO:0006355">
    <property type="term" value="P:regulation of DNA-templated transcription"/>
    <property type="evidence" value="ECO:0007669"/>
    <property type="project" value="UniProtKB-UniRule"/>
</dbReference>
<evidence type="ECO:0000256" key="12">
    <source>
        <dbReference type="ARBA" id="ARBA00070128"/>
    </source>
</evidence>
<evidence type="ECO:0000256" key="4">
    <source>
        <dbReference type="ARBA" id="ARBA00022763"/>
    </source>
</evidence>
<evidence type="ECO:0000259" key="15">
    <source>
        <dbReference type="PROSITE" id="PS51194"/>
    </source>
</evidence>
<dbReference type="AlphaFoldDB" id="A0AAT9LB04"/>
<dbReference type="SMART" id="SM00487">
    <property type="entry name" value="DEXDc"/>
    <property type="match status" value="1"/>
</dbReference>
<dbReference type="PROSITE" id="PS51192">
    <property type="entry name" value="HELICASE_ATP_BIND_1"/>
    <property type="match status" value="1"/>
</dbReference>
<evidence type="ECO:0000256" key="7">
    <source>
        <dbReference type="ARBA" id="ARBA00022840"/>
    </source>
</evidence>
<evidence type="ECO:0000256" key="6">
    <source>
        <dbReference type="ARBA" id="ARBA00022806"/>
    </source>
</evidence>
<dbReference type="Gene3D" id="3.30.2060.10">
    <property type="entry name" value="Penicillin-binding protein 1b domain"/>
    <property type="match status" value="1"/>
</dbReference>
<dbReference type="Pfam" id="PF17757">
    <property type="entry name" value="UvrB_inter"/>
    <property type="match status" value="1"/>
</dbReference>
<dbReference type="Pfam" id="PF21132">
    <property type="entry name" value="MFD_D3"/>
    <property type="match status" value="1"/>
</dbReference>
<evidence type="ECO:0000256" key="10">
    <source>
        <dbReference type="ARBA" id="ARBA00061104"/>
    </source>
</evidence>
<evidence type="ECO:0000256" key="8">
    <source>
        <dbReference type="ARBA" id="ARBA00023125"/>
    </source>
</evidence>
<dbReference type="SUPFAM" id="SSF141259">
    <property type="entry name" value="CarD-like"/>
    <property type="match status" value="1"/>
</dbReference>
<dbReference type="EC" id="3.6.4.-" evidence="13"/>
<dbReference type="Pfam" id="PF02559">
    <property type="entry name" value="CarD_TRCF_RID"/>
    <property type="match status" value="1"/>
</dbReference>
<feature type="domain" description="Helicase C-terminal" evidence="15">
    <location>
        <begin position="766"/>
        <end position="920"/>
    </location>
</feature>
<dbReference type="Pfam" id="PF00271">
    <property type="entry name" value="Helicase_C"/>
    <property type="match status" value="1"/>
</dbReference>
<dbReference type="CDD" id="cd17991">
    <property type="entry name" value="DEXHc_TRCF"/>
    <property type="match status" value="1"/>
</dbReference>
<keyword evidence="2 13" id="KW-0963">Cytoplasm</keyword>
<gene>
    <name evidence="13 16" type="primary">mfd</name>
    <name evidence="16" type="ORF">IMF26_06755</name>
</gene>
<keyword evidence="5 13" id="KW-0378">Hydrolase</keyword>
<proteinExistence type="inferred from homology"/>
<comment type="subcellular location">
    <subcellularLocation>
        <location evidence="1 13">Cytoplasm</location>
    </subcellularLocation>
</comment>
<feature type="domain" description="Helicase ATP-binding" evidence="14">
    <location>
        <begin position="584"/>
        <end position="745"/>
    </location>
</feature>
<dbReference type="PANTHER" id="PTHR47964">
    <property type="entry name" value="ATP-DEPENDENT DNA HELICASE HOMOLOG RECG, CHLOROPLASTIC"/>
    <property type="match status" value="1"/>
</dbReference>
<dbReference type="InterPro" id="IPR047112">
    <property type="entry name" value="RecG/Mfd"/>
</dbReference>
<dbReference type="InterPro" id="IPR011545">
    <property type="entry name" value="DEAD/DEAH_box_helicase_dom"/>
</dbReference>
<sequence>MPHPGLLDLFSQSHSATKVLDAISAGKVPLLIVGAQGYARTIYTASIYHRGARPIVAVFSRPEEAVTAKRDLSDLVGPDNVVLFPAREVMPFESKDNQETLWLRISCLHRLCVAGKTPLIITLPATALMRRLMSEREFRQGCTRLFRGMTVSPEDILKKLIEFGYERVPSVETRGQVAVRGGIMDVFPPVSEYPYRMEFFNDEIDSIRVFDPETQISTESLEEAWLSPARDDPGDLQGDSTGTILEYLPEDSIIVIDEYERCVESIREFEKIGLEIASARMVAGTMDSKEASIYFHASYLESLLKKASVLYSTVLRNLDGVEPKEVLDSETTIQVGFSGRWNDLAAELKELVSQRKRVVILAGNRDRLEVLRRWLEKQDLCPISAENIEESPPQAAITLTLGSGENGFNCDSVGLSLFTETEVYGRPKVRQTRRRTRRVSLDWRDLLPGDYVVHVNHGVGQFMGIKTMTVNGVTRDYLYIRYAGNDALYVPTDQVHMVERYVGPQGEPPTLQRLGTGDWQRIKARVKKSIEDMARKLIMLEAKRKSRKGHAFSKDTPWQRQFEEAFEYEDTEDQARATEEIKRDMEDETPMDRLLCGDVGYGKTEVAMRAAFKAVMDSKQVAVLVPTTILAEQHFSTFSRRFSDYPVTIQVLSRFRSAAEQKRILKDLEAGAVDIIIGTHRLLSKDVKFKDLGLLIVDEEHRFGVAQKERLKEISETCDVLTLTATPIPRTLNMALSGIRDISVIETPPEGRFPVETYVVPYNPSLISQAIRREMRRGGQVFYVYNRVYSIHRVYSRLQSIVPEARIAVAHGKMRDQELSRTMQDFLQGRYDILVSTTIIESGLDLPNVNTLIVEDADKLGLAQLYQLRGRVGRSNRIAYAYFTYRPDKNLTVEAEERLNALRDFAAMGSGFKLAMRDMEIRGAGNLLGAEQHGFMTLVGYDMYIRLLEKAVRDLKGEKEEKSERISTVVEIPCDAYIPETYIEDPRERFAFYKRIAGAEDVGFLDDVEFQFQDRYGDLPRPVVNLLDVARLKVLCGSLGVTQVSFSVEDLVLCRQRLSFKIEVPHLFPYDKVPHLKPQFPGVELDQRSGLLSVSLIKESPETALKTGLALVRQLYG</sequence>